<proteinExistence type="inferred from homology"/>
<evidence type="ECO:0000256" key="7">
    <source>
        <dbReference type="ARBA" id="ARBA00024041"/>
    </source>
</evidence>
<evidence type="ECO:0000256" key="6">
    <source>
        <dbReference type="ARBA" id="ARBA00023136"/>
    </source>
</evidence>
<dbReference type="PANTHER" id="PTHR45826:SF2">
    <property type="entry name" value="AMINO ACID TRANSPORTER"/>
    <property type="match status" value="1"/>
</dbReference>
<comment type="caution">
    <text evidence="9">The sequence shown here is derived from an EMBL/GenBank/DDBJ whole genome shotgun (WGS) entry which is preliminary data.</text>
</comment>
<keyword evidence="2" id="KW-0813">Transport</keyword>
<dbReference type="AlphaFoldDB" id="A0A9C7UTS9"/>
<dbReference type="EMBL" id="BQMJ01000066">
    <property type="protein sequence ID" value="GJQ15266.1"/>
    <property type="molecule type" value="Genomic_DNA"/>
</dbReference>
<comment type="subcellular location">
    <subcellularLocation>
        <location evidence="1">Cell membrane</location>
        <topology evidence="1">Multi-pass membrane protein</topology>
    </subcellularLocation>
</comment>
<protein>
    <submittedName>
        <fullName evidence="9">Uncharacterized protein</fullName>
    </submittedName>
</protein>
<evidence type="ECO:0000256" key="5">
    <source>
        <dbReference type="ARBA" id="ARBA00022989"/>
    </source>
</evidence>
<dbReference type="OrthoDB" id="5982228at2759"/>
<comment type="similarity">
    <text evidence="7">Belongs to the amino acid-polyamine-organocation (APC) superfamily. Polyamine:cation symporter (PHS) (TC 2.A.3.12) family.</text>
</comment>
<evidence type="ECO:0000313" key="10">
    <source>
        <dbReference type="Proteomes" id="UP001061958"/>
    </source>
</evidence>
<keyword evidence="10" id="KW-1185">Reference proteome</keyword>
<dbReference type="InterPro" id="IPR002293">
    <property type="entry name" value="AA/rel_permease1"/>
</dbReference>
<feature type="transmembrane region" description="Helical" evidence="8">
    <location>
        <begin position="53"/>
        <end position="71"/>
    </location>
</feature>
<dbReference type="GO" id="GO:0015203">
    <property type="term" value="F:polyamine transmembrane transporter activity"/>
    <property type="evidence" value="ECO:0007669"/>
    <property type="project" value="UniProtKB-ARBA"/>
</dbReference>
<feature type="transmembrane region" description="Helical" evidence="8">
    <location>
        <begin position="166"/>
        <end position="185"/>
    </location>
</feature>
<feature type="transmembrane region" description="Helical" evidence="8">
    <location>
        <begin position="360"/>
        <end position="382"/>
    </location>
</feature>
<reference evidence="9" key="1">
    <citation type="journal article" date="2022" name="Proc. Natl. Acad. Sci. U.S.A.">
        <title>Life cycle and functional genomics of the unicellular red alga Galdieria for elucidating algal and plant evolution and industrial use.</title>
        <authorList>
            <person name="Hirooka S."/>
            <person name="Itabashi T."/>
            <person name="Ichinose T.M."/>
            <person name="Onuma R."/>
            <person name="Fujiwara T."/>
            <person name="Yamashita S."/>
            <person name="Jong L.W."/>
            <person name="Tomita R."/>
            <person name="Iwane A.H."/>
            <person name="Miyagishima S.Y."/>
        </authorList>
    </citation>
    <scope>NUCLEOTIDE SEQUENCE</scope>
    <source>
        <strain evidence="9">NBRC 102759</strain>
    </source>
</reference>
<evidence type="ECO:0000256" key="1">
    <source>
        <dbReference type="ARBA" id="ARBA00004651"/>
    </source>
</evidence>
<dbReference type="Pfam" id="PF13520">
    <property type="entry name" value="AA_permease_2"/>
    <property type="match status" value="1"/>
</dbReference>
<keyword evidence="6 8" id="KW-0472">Membrane</keyword>
<dbReference type="Proteomes" id="UP001061958">
    <property type="component" value="Unassembled WGS sequence"/>
</dbReference>
<accession>A0A9C7UTS9</accession>
<organism evidence="9 10">
    <name type="scientific">Galdieria partita</name>
    <dbReference type="NCBI Taxonomy" id="83374"/>
    <lineage>
        <taxon>Eukaryota</taxon>
        <taxon>Rhodophyta</taxon>
        <taxon>Bangiophyceae</taxon>
        <taxon>Galdieriales</taxon>
        <taxon>Galdieriaceae</taxon>
        <taxon>Galdieria</taxon>
    </lineage>
</organism>
<dbReference type="InterPro" id="IPR044566">
    <property type="entry name" value="RMV1-like"/>
</dbReference>
<evidence type="ECO:0000256" key="2">
    <source>
        <dbReference type="ARBA" id="ARBA00022448"/>
    </source>
</evidence>
<evidence type="ECO:0000256" key="3">
    <source>
        <dbReference type="ARBA" id="ARBA00022475"/>
    </source>
</evidence>
<feature type="transmembrane region" description="Helical" evidence="8">
    <location>
        <begin position="426"/>
        <end position="443"/>
    </location>
</feature>
<feature type="transmembrane region" description="Helical" evidence="8">
    <location>
        <begin position="266"/>
        <end position="288"/>
    </location>
</feature>
<keyword evidence="4 8" id="KW-0812">Transmembrane</keyword>
<dbReference type="PANTHER" id="PTHR45826">
    <property type="entry name" value="POLYAMINE TRANSPORTER PUT1"/>
    <property type="match status" value="1"/>
</dbReference>
<feature type="transmembrane region" description="Helical" evidence="8">
    <location>
        <begin position="313"/>
        <end position="333"/>
    </location>
</feature>
<feature type="transmembrane region" description="Helical" evidence="8">
    <location>
        <begin position="192"/>
        <end position="214"/>
    </location>
</feature>
<dbReference type="GO" id="GO:0005886">
    <property type="term" value="C:plasma membrane"/>
    <property type="evidence" value="ECO:0007669"/>
    <property type="project" value="UniProtKB-SubCell"/>
</dbReference>
<name>A0A9C7UTS9_9RHOD</name>
<keyword evidence="3" id="KW-1003">Cell membrane</keyword>
<dbReference type="Gene3D" id="1.20.1740.10">
    <property type="entry name" value="Amino acid/polyamine transporter I"/>
    <property type="match status" value="1"/>
</dbReference>
<reference evidence="9" key="2">
    <citation type="submission" date="2022-01" db="EMBL/GenBank/DDBJ databases">
        <authorList>
            <person name="Hirooka S."/>
            <person name="Miyagishima S.Y."/>
        </authorList>
    </citation>
    <scope>NUCLEOTIDE SEQUENCE</scope>
    <source>
        <strain evidence="9">NBRC 102759</strain>
    </source>
</reference>
<feature type="transmembrane region" description="Helical" evidence="8">
    <location>
        <begin position="115"/>
        <end position="136"/>
    </location>
</feature>
<dbReference type="PIRSF" id="PIRSF006060">
    <property type="entry name" value="AA_transporter"/>
    <property type="match status" value="1"/>
</dbReference>
<evidence type="ECO:0000313" key="9">
    <source>
        <dbReference type="EMBL" id="GJQ15266.1"/>
    </source>
</evidence>
<gene>
    <name evidence="9" type="ORF">GpartN1_g7057.t1</name>
</gene>
<feature type="transmembrane region" description="Helical" evidence="8">
    <location>
        <begin position="77"/>
        <end position="94"/>
    </location>
</feature>
<keyword evidence="5 8" id="KW-1133">Transmembrane helix</keyword>
<feature type="transmembrane region" description="Helical" evidence="8">
    <location>
        <begin position="449"/>
        <end position="467"/>
    </location>
</feature>
<evidence type="ECO:0000256" key="8">
    <source>
        <dbReference type="SAM" id="Phobius"/>
    </source>
</evidence>
<sequence>MEKNVELTTISNIHSVQDQAEEKTSSFEGLQFSSGQSEDWAVGESIPKRNVGVWQLASLVYLLTAGGGYGLEPLVGAAGPLPAIIGILIFPWIWSVPQALMTAELSTMFPKDGGFVLWVYEAFGSFCSFQVGWWTFVDSLVDNALLPRLFSDYLSVIIGNNSISRWWTTLGGIVILSFCTALNVIGLHMVGWASVLFTIFVCFPFLLLALMGIPRASPQVWLSFRGWKQSHWRLYFASLLWNLCGYDSAGTCAGEVRNASKTYPKAILLSCAMGIVSFLLPILSTVTYNQNWELWTDAFWPRACNQVVDGRWLGYWIALGGIISSVGMLNSLLATSSRALYGMVICGLLPKHLGYLHSMYATPIFCILLVSLGTAFCSIFSFESLLQVDSVLYSLKLALELCSFIGLRYSQGHLLRPFRVAGGKKVVWLLVVSGLFCCCGMIVLSNWVAAMTCVVMIVLGIVLYLTFQKLGCIMMHSVVPTTTTV</sequence>
<evidence type="ECO:0000256" key="4">
    <source>
        <dbReference type="ARBA" id="ARBA00022692"/>
    </source>
</evidence>